<dbReference type="PANTHER" id="PTHR30055">
    <property type="entry name" value="HTH-TYPE TRANSCRIPTIONAL REGULATOR RUTR"/>
    <property type="match status" value="1"/>
</dbReference>
<evidence type="ECO:0000256" key="2">
    <source>
        <dbReference type="ARBA" id="ARBA00023125"/>
    </source>
</evidence>
<dbReference type="Pfam" id="PF00440">
    <property type="entry name" value="TetR_N"/>
    <property type="match status" value="1"/>
</dbReference>
<gene>
    <name evidence="7" type="ORF">DKG74_02590</name>
</gene>
<dbReference type="RefSeq" id="WP_109902263.1">
    <property type="nucleotide sequence ID" value="NZ_QGLE01000001.1"/>
</dbReference>
<feature type="region of interest" description="Disordered" evidence="5">
    <location>
        <begin position="1"/>
        <end position="34"/>
    </location>
</feature>
<protein>
    <recommendedName>
        <fullName evidence="6">HTH tetR-type domain-containing protein</fullName>
    </recommendedName>
</protein>
<evidence type="ECO:0000256" key="1">
    <source>
        <dbReference type="ARBA" id="ARBA00023015"/>
    </source>
</evidence>
<feature type="compositionally biased region" description="Basic residues" evidence="5">
    <location>
        <begin position="24"/>
        <end position="34"/>
    </location>
</feature>
<dbReference type="PROSITE" id="PS50977">
    <property type="entry name" value="HTH_TETR_2"/>
    <property type="match status" value="1"/>
</dbReference>
<dbReference type="InterPro" id="IPR009057">
    <property type="entry name" value="Homeodomain-like_sf"/>
</dbReference>
<name>A0A317EFM9_9PROT</name>
<evidence type="ECO:0000313" key="8">
    <source>
        <dbReference type="Proteomes" id="UP000245461"/>
    </source>
</evidence>
<dbReference type="GO" id="GO:0003700">
    <property type="term" value="F:DNA-binding transcription factor activity"/>
    <property type="evidence" value="ECO:0007669"/>
    <property type="project" value="TreeGrafter"/>
</dbReference>
<dbReference type="Gene3D" id="1.10.357.10">
    <property type="entry name" value="Tetracycline Repressor, domain 2"/>
    <property type="match status" value="1"/>
</dbReference>
<dbReference type="PRINTS" id="PR00455">
    <property type="entry name" value="HTHTETR"/>
</dbReference>
<dbReference type="EMBL" id="QGLE01000001">
    <property type="protein sequence ID" value="PWR25858.1"/>
    <property type="molecule type" value="Genomic_DNA"/>
</dbReference>
<dbReference type="Pfam" id="PF17928">
    <property type="entry name" value="TetR_C_22"/>
    <property type="match status" value="1"/>
</dbReference>
<evidence type="ECO:0000313" key="7">
    <source>
        <dbReference type="EMBL" id="PWR25858.1"/>
    </source>
</evidence>
<evidence type="ECO:0000256" key="4">
    <source>
        <dbReference type="PROSITE-ProRule" id="PRU00335"/>
    </source>
</evidence>
<organism evidence="7 8">
    <name type="scientific">Zavarzinia aquatilis</name>
    <dbReference type="NCBI Taxonomy" id="2211142"/>
    <lineage>
        <taxon>Bacteria</taxon>
        <taxon>Pseudomonadati</taxon>
        <taxon>Pseudomonadota</taxon>
        <taxon>Alphaproteobacteria</taxon>
        <taxon>Rhodospirillales</taxon>
        <taxon>Zavarziniaceae</taxon>
        <taxon>Zavarzinia</taxon>
    </lineage>
</organism>
<dbReference type="OrthoDB" id="9808189at2"/>
<proteinExistence type="predicted"/>
<keyword evidence="2 4" id="KW-0238">DNA-binding</keyword>
<evidence type="ECO:0000259" key="6">
    <source>
        <dbReference type="PROSITE" id="PS50977"/>
    </source>
</evidence>
<sequence>MARTRSTTASATKDAETLPDAGAPRRRPVQARGRKRVETILSAAEGLIREKGVDALKMSEIASAAEVPIGSIYQFFADRGAILRALAERYMEKNCRLMETTLRNIRTIEDARQKLWLAIDQSIQVTLADPAFRDVWFGLLADRDLQKLNHAAARRSAVIIVGALKPLFPHLSSERLMLAAETMVHMSEGLVRSVSLEDASIGQAMIGEFKHLVALYLRDLATGT</sequence>
<reference evidence="7 8" key="1">
    <citation type="submission" date="2018-05" db="EMBL/GenBank/DDBJ databases">
        <title>Zavarzinia sp. HR-AS.</title>
        <authorList>
            <person name="Lee Y."/>
            <person name="Jeon C.O."/>
        </authorList>
    </citation>
    <scope>NUCLEOTIDE SEQUENCE [LARGE SCALE GENOMIC DNA]</scope>
    <source>
        <strain evidence="7 8">HR-AS</strain>
    </source>
</reference>
<evidence type="ECO:0000256" key="3">
    <source>
        <dbReference type="ARBA" id="ARBA00023163"/>
    </source>
</evidence>
<keyword evidence="8" id="KW-1185">Reference proteome</keyword>
<dbReference type="InterPro" id="IPR050109">
    <property type="entry name" value="HTH-type_TetR-like_transc_reg"/>
</dbReference>
<dbReference type="AlphaFoldDB" id="A0A317EFM9"/>
<feature type="compositionally biased region" description="Low complexity" evidence="5">
    <location>
        <begin position="1"/>
        <end position="12"/>
    </location>
</feature>
<dbReference type="InterPro" id="IPR001647">
    <property type="entry name" value="HTH_TetR"/>
</dbReference>
<accession>A0A317EFM9</accession>
<feature type="domain" description="HTH tetR-type" evidence="6">
    <location>
        <begin position="34"/>
        <end position="94"/>
    </location>
</feature>
<evidence type="ECO:0000256" key="5">
    <source>
        <dbReference type="SAM" id="MobiDB-lite"/>
    </source>
</evidence>
<feature type="DNA-binding region" description="H-T-H motif" evidence="4">
    <location>
        <begin position="57"/>
        <end position="76"/>
    </location>
</feature>
<dbReference type="Proteomes" id="UP000245461">
    <property type="component" value="Unassembled WGS sequence"/>
</dbReference>
<dbReference type="SUPFAM" id="SSF46689">
    <property type="entry name" value="Homeodomain-like"/>
    <property type="match status" value="1"/>
</dbReference>
<dbReference type="InterPro" id="IPR041674">
    <property type="entry name" value="TetR_C_22"/>
</dbReference>
<comment type="caution">
    <text evidence="7">The sequence shown here is derived from an EMBL/GenBank/DDBJ whole genome shotgun (WGS) entry which is preliminary data.</text>
</comment>
<dbReference type="PANTHER" id="PTHR30055:SF234">
    <property type="entry name" value="HTH-TYPE TRANSCRIPTIONAL REGULATOR BETI"/>
    <property type="match status" value="1"/>
</dbReference>
<keyword evidence="1" id="KW-0805">Transcription regulation</keyword>
<dbReference type="GO" id="GO:0000976">
    <property type="term" value="F:transcription cis-regulatory region binding"/>
    <property type="evidence" value="ECO:0007669"/>
    <property type="project" value="TreeGrafter"/>
</dbReference>
<keyword evidence="3" id="KW-0804">Transcription</keyword>